<keyword evidence="2" id="KW-1133">Transmembrane helix</keyword>
<feature type="compositionally biased region" description="Polar residues" evidence="1">
    <location>
        <begin position="280"/>
        <end position="289"/>
    </location>
</feature>
<dbReference type="Pfam" id="PF13413">
    <property type="entry name" value="HTH_25"/>
    <property type="match status" value="1"/>
</dbReference>
<protein>
    <submittedName>
        <fullName evidence="4">Helix-turn-helix domain-containing protein</fullName>
    </submittedName>
</protein>
<feature type="domain" description="HTH cro/C1-type" evidence="3">
    <location>
        <begin position="23"/>
        <end position="83"/>
    </location>
</feature>
<keyword evidence="2" id="KW-0812">Transmembrane</keyword>
<dbReference type="InterPro" id="IPR001387">
    <property type="entry name" value="Cro/C1-type_HTH"/>
</dbReference>
<dbReference type="PROSITE" id="PS50943">
    <property type="entry name" value="HTH_CROC1"/>
    <property type="match status" value="1"/>
</dbReference>
<dbReference type="InterPro" id="IPR050400">
    <property type="entry name" value="Bact_Cytoskel_RodZ"/>
</dbReference>
<sequence>MKEQTLQLVKEQKELLAEIGDYLRRLRQHQELSLEDVATITLIPVRTLSAIEDGDLNRLPEPVYIQGFIKRYADAIGVDGTEFANAFPTGIHPKPSKPSWRGTIEAQLRPFHLYLLYTLLVLGAISGLSYMMNRSTGQLPRYASNAQLSAGQPNSQPLGEFYGPPAPSQSPSPSSRAVKTAIASPTSDKPVRVSLTVKGQQSWLRIVVDGKTEFEGMLSQGAQRSWAAEEQLTVRAGDAGAVEVSYNESQPKPLGQPGDVQEKTFGKTSQASLNPADGSANETAISQVF</sequence>
<accession>A0A832H5W6</accession>
<dbReference type="CDD" id="cd00093">
    <property type="entry name" value="HTH_XRE"/>
    <property type="match status" value="1"/>
</dbReference>
<dbReference type="AlphaFoldDB" id="A0A832H5W6"/>
<dbReference type="InterPro" id="IPR010982">
    <property type="entry name" value="Lambda_DNA-bd_dom_sf"/>
</dbReference>
<dbReference type="SUPFAM" id="SSF47413">
    <property type="entry name" value="lambda repressor-like DNA-binding domains"/>
    <property type="match status" value="1"/>
</dbReference>
<dbReference type="SMART" id="SM00530">
    <property type="entry name" value="HTH_XRE"/>
    <property type="match status" value="1"/>
</dbReference>
<evidence type="ECO:0000256" key="2">
    <source>
        <dbReference type="SAM" id="Phobius"/>
    </source>
</evidence>
<dbReference type="Pfam" id="PF13464">
    <property type="entry name" value="RodZ_C"/>
    <property type="match status" value="1"/>
</dbReference>
<feature type="compositionally biased region" description="Polar residues" evidence="1">
    <location>
        <begin position="147"/>
        <end position="157"/>
    </location>
</feature>
<dbReference type="PANTHER" id="PTHR34475:SF1">
    <property type="entry name" value="CYTOSKELETON PROTEIN RODZ"/>
    <property type="match status" value="1"/>
</dbReference>
<dbReference type="InterPro" id="IPR025194">
    <property type="entry name" value="RodZ-like_C"/>
</dbReference>
<dbReference type="EMBL" id="DSRD01000892">
    <property type="protein sequence ID" value="HGW95453.1"/>
    <property type="molecule type" value="Genomic_DNA"/>
</dbReference>
<name>A0A832H5W6_9CYAN</name>
<keyword evidence="2" id="KW-0472">Membrane</keyword>
<gene>
    <name evidence="4" type="ORF">ENR47_14420</name>
</gene>
<dbReference type="PANTHER" id="PTHR34475">
    <property type="match status" value="1"/>
</dbReference>
<organism evidence="4">
    <name type="scientific">Oscillatoriales cyanobacterium SpSt-402</name>
    <dbReference type="NCBI Taxonomy" id="2282168"/>
    <lineage>
        <taxon>Bacteria</taxon>
        <taxon>Bacillati</taxon>
        <taxon>Cyanobacteriota</taxon>
        <taxon>Cyanophyceae</taxon>
        <taxon>Oscillatoriophycideae</taxon>
        <taxon>Oscillatoriales</taxon>
    </lineage>
</organism>
<dbReference type="GO" id="GO:0003677">
    <property type="term" value="F:DNA binding"/>
    <property type="evidence" value="ECO:0007669"/>
    <property type="project" value="InterPro"/>
</dbReference>
<evidence type="ECO:0000313" key="4">
    <source>
        <dbReference type="EMBL" id="HGW95453.1"/>
    </source>
</evidence>
<feature type="region of interest" description="Disordered" evidence="1">
    <location>
        <begin position="147"/>
        <end position="185"/>
    </location>
</feature>
<reference evidence="4" key="1">
    <citation type="journal article" date="2020" name="mSystems">
        <title>Genome- and Community-Level Interaction Insights into Carbon Utilization and Element Cycling Functions of Hydrothermarchaeota in Hydrothermal Sediment.</title>
        <authorList>
            <person name="Zhou Z."/>
            <person name="Liu Y."/>
            <person name="Xu W."/>
            <person name="Pan J."/>
            <person name="Luo Z.H."/>
            <person name="Li M."/>
        </authorList>
    </citation>
    <scope>NUCLEOTIDE SEQUENCE [LARGE SCALE GENOMIC DNA]</scope>
    <source>
        <strain evidence="4">SpSt-402</strain>
    </source>
</reference>
<dbReference type="Gene3D" id="1.10.260.40">
    <property type="entry name" value="lambda repressor-like DNA-binding domains"/>
    <property type="match status" value="1"/>
</dbReference>
<feature type="region of interest" description="Disordered" evidence="1">
    <location>
        <begin position="247"/>
        <end position="289"/>
    </location>
</feature>
<evidence type="ECO:0000259" key="3">
    <source>
        <dbReference type="PROSITE" id="PS50943"/>
    </source>
</evidence>
<feature type="transmembrane region" description="Helical" evidence="2">
    <location>
        <begin position="111"/>
        <end position="132"/>
    </location>
</feature>
<proteinExistence type="predicted"/>
<evidence type="ECO:0000256" key="1">
    <source>
        <dbReference type="SAM" id="MobiDB-lite"/>
    </source>
</evidence>
<comment type="caution">
    <text evidence="4">The sequence shown here is derived from an EMBL/GenBank/DDBJ whole genome shotgun (WGS) entry which is preliminary data.</text>
</comment>